<protein>
    <recommendedName>
        <fullName evidence="6">Factor of DNA methylation 1-5/IDN2 domain-containing protein</fullName>
    </recommendedName>
</protein>
<dbReference type="InterPro" id="IPR038588">
    <property type="entry name" value="XS_domain_sf"/>
</dbReference>
<dbReference type="Proteomes" id="UP000886520">
    <property type="component" value="Chromosome 6"/>
</dbReference>
<gene>
    <name evidence="4" type="ORF">GOP47_0006277</name>
</gene>
<feature type="coiled-coil region" evidence="1">
    <location>
        <begin position="309"/>
        <end position="384"/>
    </location>
</feature>
<dbReference type="OrthoDB" id="1892195at2759"/>
<dbReference type="InterPro" id="IPR005380">
    <property type="entry name" value="XS_domain"/>
</dbReference>
<evidence type="ECO:0000313" key="4">
    <source>
        <dbReference type="EMBL" id="KAI5078606.1"/>
    </source>
</evidence>
<organism evidence="4 5">
    <name type="scientific">Adiantum capillus-veneris</name>
    <name type="common">Maidenhair fern</name>
    <dbReference type="NCBI Taxonomy" id="13818"/>
    <lineage>
        <taxon>Eukaryota</taxon>
        <taxon>Viridiplantae</taxon>
        <taxon>Streptophyta</taxon>
        <taxon>Embryophyta</taxon>
        <taxon>Tracheophyta</taxon>
        <taxon>Polypodiopsida</taxon>
        <taxon>Polypodiidae</taxon>
        <taxon>Polypodiales</taxon>
        <taxon>Pteridineae</taxon>
        <taxon>Pteridaceae</taxon>
        <taxon>Vittarioideae</taxon>
        <taxon>Adiantum</taxon>
    </lineage>
</organism>
<feature type="domain" description="XS" evidence="2">
    <location>
        <begin position="95"/>
        <end position="215"/>
    </location>
</feature>
<dbReference type="InterPro" id="IPR045177">
    <property type="entry name" value="FDM1-5/IDN2"/>
</dbReference>
<name>A0A9D4V3A0_ADICA</name>
<dbReference type="PANTHER" id="PTHR21596:SF3">
    <property type="entry name" value="FACTOR OF DNA METHYLATION 1-RELATED"/>
    <property type="match status" value="1"/>
</dbReference>
<sequence length="583" mass="67588">MFDEIGLFQHIMAISRFNSNPEVVRAHNALLNDTVVKMLNTGPLQRNPPLQYPSPSKDNRLLKDMPLSQEVFKSTSDQSAKGKDLHKFNLPSEVRVVWPWMGIITNIDYEQLAKNGRNSSKDNNGHANLVNNLWNFDLKSHFSCYNPRSVHAIWTQHIAVLDFGHDLLGCFDAEDFAKGFAQAARGKSDFQNMEWLGKDHVEGLFGWMADENDYNLNNAVGEFLRRKGTLRYIPQFSDTWSEQYDWLFQDIRTKLQDRNLKLIELKKEVSNLQTLVCQAMNEKQSAQSQFCLKELKHKQELEMIGKNSNKALQESKGDFSKEREKLKQELNDFKRKYQLLEEKSSNITSDETLLQQLIDVVEEKDQLECEVQTLTYKEREANDKVQNAMKAAIEVLKIKGDKKSIGVKDMGALNEVPWLKACAVRFKGEKDGWELACKTLISEWDKHLRDASWCPFKRVTIQGEKFEEVVDANDKKLAKLRQNFGAEVYKTVEDALNELRDFNPSGRFPVSLPWNFELRRAAQLDEIIRYLANDFQKRKQTWCKSFCLPSQILHIIAEALQTWKTELNIRKTMDEGVDKTRFS</sequence>
<evidence type="ECO:0008006" key="6">
    <source>
        <dbReference type="Google" id="ProtNLM"/>
    </source>
</evidence>
<proteinExistence type="predicted"/>
<dbReference type="Gene3D" id="3.30.70.2890">
    <property type="entry name" value="XS domain"/>
    <property type="match status" value="1"/>
</dbReference>
<dbReference type="Pfam" id="PF03468">
    <property type="entry name" value="XS"/>
    <property type="match status" value="1"/>
</dbReference>
<dbReference type="InterPro" id="IPR005379">
    <property type="entry name" value="FDM1-5/IDN2_XH"/>
</dbReference>
<dbReference type="GO" id="GO:0080188">
    <property type="term" value="P:gene silencing by siRNA-directed DNA methylation"/>
    <property type="evidence" value="ECO:0007669"/>
    <property type="project" value="InterPro"/>
</dbReference>
<evidence type="ECO:0000256" key="1">
    <source>
        <dbReference type="SAM" id="Coils"/>
    </source>
</evidence>
<evidence type="ECO:0000313" key="5">
    <source>
        <dbReference type="Proteomes" id="UP000886520"/>
    </source>
</evidence>
<comment type="caution">
    <text evidence="4">The sequence shown here is derived from an EMBL/GenBank/DDBJ whole genome shotgun (WGS) entry which is preliminary data.</text>
</comment>
<dbReference type="PANTHER" id="PTHR21596">
    <property type="entry name" value="RIBONUCLEASE P SUBUNIT P38"/>
    <property type="match status" value="1"/>
</dbReference>
<reference evidence="4" key="1">
    <citation type="submission" date="2021-01" db="EMBL/GenBank/DDBJ databases">
        <title>Adiantum capillus-veneris genome.</title>
        <authorList>
            <person name="Fang Y."/>
            <person name="Liao Q."/>
        </authorList>
    </citation>
    <scope>NUCLEOTIDE SEQUENCE</scope>
    <source>
        <strain evidence="4">H3</strain>
        <tissue evidence="4">Leaf</tissue>
    </source>
</reference>
<keyword evidence="1" id="KW-0175">Coiled coil</keyword>
<dbReference type="EMBL" id="JABFUD020000006">
    <property type="protein sequence ID" value="KAI5078606.1"/>
    <property type="molecule type" value="Genomic_DNA"/>
</dbReference>
<evidence type="ECO:0000259" key="2">
    <source>
        <dbReference type="Pfam" id="PF03468"/>
    </source>
</evidence>
<evidence type="ECO:0000259" key="3">
    <source>
        <dbReference type="Pfam" id="PF03469"/>
    </source>
</evidence>
<dbReference type="Pfam" id="PF03469">
    <property type="entry name" value="XH"/>
    <property type="match status" value="1"/>
</dbReference>
<accession>A0A9D4V3A0</accession>
<dbReference type="AlphaFoldDB" id="A0A9D4V3A0"/>
<keyword evidence="5" id="KW-1185">Reference proteome</keyword>
<feature type="domain" description="Factor of DNA methylation 1-5/IDN2" evidence="3">
    <location>
        <begin position="408"/>
        <end position="540"/>
    </location>
</feature>